<organism evidence="3 4">
    <name type="scientific">Glaciecola siphonariae</name>
    <dbReference type="NCBI Taxonomy" id="521012"/>
    <lineage>
        <taxon>Bacteria</taxon>
        <taxon>Pseudomonadati</taxon>
        <taxon>Pseudomonadota</taxon>
        <taxon>Gammaproteobacteria</taxon>
        <taxon>Alteromonadales</taxon>
        <taxon>Alteromonadaceae</taxon>
        <taxon>Glaciecola</taxon>
    </lineage>
</organism>
<evidence type="ECO:0000256" key="1">
    <source>
        <dbReference type="ARBA" id="ARBA00008720"/>
    </source>
</evidence>
<dbReference type="InterPro" id="IPR007394">
    <property type="entry name" value="UPF0122"/>
</dbReference>
<dbReference type="Pfam" id="PF04297">
    <property type="entry name" value="UPF0122"/>
    <property type="match status" value="1"/>
</dbReference>
<proteinExistence type="inferred from homology"/>
<dbReference type="InterPro" id="IPR013324">
    <property type="entry name" value="RNA_pol_sigma_r3/r4-like"/>
</dbReference>
<comment type="caution">
    <text evidence="3">The sequence shown here is derived from an EMBL/GenBank/DDBJ whole genome shotgun (WGS) entry which is preliminary data.</text>
</comment>
<comment type="function">
    <text evidence="2">Might take part in the signal recognition particle (SRP) pathway. This is inferred from the conservation of its genetic proximity to ftsY/ffh. May be a regulatory protein.</text>
</comment>
<accession>A0ABV9LUC2</accession>
<protein>
    <submittedName>
        <fullName evidence="3">Uncharacterized protein</fullName>
    </submittedName>
</protein>
<dbReference type="Gene3D" id="1.10.10.10">
    <property type="entry name" value="Winged helix-like DNA-binding domain superfamily/Winged helix DNA-binding domain"/>
    <property type="match status" value="1"/>
</dbReference>
<dbReference type="RefSeq" id="WP_382406197.1">
    <property type="nucleotide sequence ID" value="NZ_JBHSGU010000002.1"/>
</dbReference>
<sequence length="208" mass="24009">MFIAVETSDLVHSTKMSEQTYKQAMDALRTELQRHNDAFNARFDIFRGDAFQVAYSNPIYAFKASLLTRLRLMHCVSKHPIKLTQALVFGHQDKIEPAFSQSMGEVFVQSGRLLERTNRRDLSLSLPNNMQAISLIQQYLNYYLSGLTQKQCEVLYYYIAEDFPEQHVIAEQLQMTRQNVAAHLKRGGADLLKQSILFFESTIEDYAQ</sequence>
<comment type="similarity">
    <text evidence="1">Belongs to the UPF0122 family.</text>
</comment>
<keyword evidence="4" id="KW-1185">Reference proteome</keyword>
<evidence type="ECO:0000313" key="4">
    <source>
        <dbReference type="Proteomes" id="UP001595897"/>
    </source>
</evidence>
<reference evidence="4" key="1">
    <citation type="journal article" date="2019" name="Int. J. Syst. Evol. Microbiol.">
        <title>The Global Catalogue of Microorganisms (GCM) 10K type strain sequencing project: providing services to taxonomists for standard genome sequencing and annotation.</title>
        <authorList>
            <consortium name="The Broad Institute Genomics Platform"/>
            <consortium name="The Broad Institute Genome Sequencing Center for Infectious Disease"/>
            <person name="Wu L."/>
            <person name="Ma J."/>
        </authorList>
    </citation>
    <scope>NUCLEOTIDE SEQUENCE [LARGE SCALE GENOMIC DNA]</scope>
    <source>
        <strain evidence="4">KACC 12507</strain>
    </source>
</reference>
<evidence type="ECO:0000313" key="3">
    <source>
        <dbReference type="EMBL" id="MFC4699451.1"/>
    </source>
</evidence>
<evidence type="ECO:0000256" key="2">
    <source>
        <dbReference type="ARBA" id="ARBA00024764"/>
    </source>
</evidence>
<name>A0ABV9LUC2_9ALTE</name>
<gene>
    <name evidence="3" type="ORF">ACFO4O_04680</name>
</gene>
<dbReference type="SUPFAM" id="SSF88659">
    <property type="entry name" value="Sigma3 and sigma4 domains of RNA polymerase sigma factors"/>
    <property type="match status" value="1"/>
</dbReference>
<dbReference type="Proteomes" id="UP001595897">
    <property type="component" value="Unassembled WGS sequence"/>
</dbReference>
<dbReference type="EMBL" id="JBHSGU010000002">
    <property type="protein sequence ID" value="MFC4699451.1"/>
    <property type="molecule type" value="Genomic_DNA"/>
</dbReference>
<dbReference type="InterPro" id="IPR036388">
    <property type="entry name" value="WH-like_DNA-bd_sf"/>
</dbReference>